<dbReference type="GO" id="GO:0016818">
    <property type="term" value="F:hydrolase activity, acting on acid anhydrides, in phosphorus-containing anhydrides"/>
    <property type="evidence" value="ECO:0007669"/>
    <property type="project" value="InterPro"/>
</dbReference>
<dbReference type="GO" id="GO:0005524">
    <property type="term" value="F:ATP binding"/>
    <property type="evidence" value="ECO:0007669"/>
    <property type="project" value="UniProtKB-KW"/>
</dbReference>
<evidence type="ECO:0000256" key="8">
    <source>
        <dbReference type="ARBA" id="ARBA00022840"/>
    </source>
</evidence>
<proteinExistence type="predicted"/>
<feature type="region of interest" description="Disordered" evidence="17">
    <location>
        <begin position="862"/>
        <end position="920"/>
    </location>
</feature>
<dbReference type="SMART" id="SM00488">
    <property type="entry name" value="DEXDc2"/>
    <property type="match status" value="1"/>
</dbReference>
<dbReference type="SUPFAM" id="SSF52540">
    <property type="entry name" value="P-loop containing nucleoside triphosphate hydrolases"/>
    <property type="match status" value="1"/>
</dbReference>
<dbReference type="InterPro" id="IPR045028">
    <property type="entry name" value="DinG/Rad3-like"/>
</dbReference>
<dbReference type="CDD" id="cd18788">
    <property type="entry name" value="SF2_C_XPD"/>
    <property type="match status" value="1"/>
</dbReference>
<keyword evidence="6" id="KW-0378">Hydrolase</keyword>
<keyword evidence="5" id="KW-0227">DNA damage</keyword>
<dbReference type="AlphaFoldDB" id="F2UBD0"/>
<dbReference type="InterPro" id="IPR006554">
    <property type="entry name" value="Helicase-like_DEXD_c2"/>
</dbReference>
<dbReference type="GO" id="GO:0003677">
    <property type="term" value="F:DNA binding"/>
    <property type="evidence" value="ECO:0007669"/>
    <property type="project" value="UniProtKB-KW"/>
</dbReference>
<keyword evidence="12" id="KW-0234">DNA repair</keyword>
<dbReference type="Proteomes" id="UP000007799">
    <property type="component" value="Unassembled WGS sequence"/>
</dbReference>
<keyword evidence="3" id="KW-0479">Metal-binding</keyword>
<name>F2UBD0_SALR5</name>
<evidence type="ECO:0000256" key="2">
    <source>
        <dbReference type="ARBA" id="ARBA00022485"/>
    </source>
</evidence>
<evidence type="ECO:0000256" key="4">
    <source>
        <dbReference type="ARBA" id="ARBA00022741"/>
    </source>
</evidence>
<dbReference type="KEGG" id="sre:PTSG_05489"/>
<evidence type="ECO:0000256" key="13">
    <source>
        <dbReference type="ARBA" id="ARBA00023235"/>
    </source>
</evidence>
<evidence type="ECO:0000256" key="12">
    <source>
        <dbReference type="ARBA" id="ARBA00023204"/>
    </source>
</evidence>
<dbReference type="RefSeq" id="XP_004993359.1">
    <property type="nucleotide sequence ID" value="XM_004993302.1"/>
</dbReference>
<feature type="domain" description="Helicase ATP-binding" evidence="18">
    <location>
        <begin position="8"/>
        <end position="321"/>
    </location>
</feature>
<sequence length="1032" mass="113097">MSKMLKIGGVWVSFPHNPYDLQTAYMNSLIQALNEGKNAMLESPTGTGKTLCLLCASLAWQEQFTKALTAQAEEDAAKAKAKAMAAGLGGGQGPHQGWQASGTGYEQQHQQHQPGNPAQGFTPQKPKAPRIIYATRTHSQIAQTIAELKRTSYKPNICVLGSREQLCINPEVSRLDTNAAKTRTCRHKVASQECSYYFQVPKGKKDLADHGIADIEDLVKIGRSASCCPYYLARDGLESAQLVFVPYNYILNSRTRRNQRIDVETSVVILDEAHNIESVCEDASSFDLSTTDLAAFSNELARLSTADAEVLGELTADDAKALHKLVLQIEEKLDALPVKIGAPMQRSGDFIFRFFEGLNMTFETVQVILPKVEQAADAVGALKSSRCHLSKFADILRLLFGAETKDNLAMIRQYYYVNVSESKRQQQQQQQSGWAVAAPAGNPRTISFWCFTSSFAMKSLIQDGVRSVVLTSGTLSPLDTFAAELMVDFPIRLENPHIISKKQVWAGVLTCGPRGHELNASYTTRSSPAYQADLGNAIVNFARVVPKGLLVFFPSYGFMRQCIEGWQQSSGRSIWDQIAEYKKPVVEPQNKHEFVAAMEVFYQQLKEPDAGSVFFAVCRGKVSEGLDFADENGRAVIITGLPYPAAMDPRVLLKKKFLDRMKAQGTMRLSGQHWYSTQATRAVNQAIGRVIRHRKDYGAIILADTRFKRTRNQLPAWLRAHVQEFRDFGEAQRSVRTFFNNVPVFRDEDPSTSSSASAEGGVMGGAAAAAMSGAVGSDLSAPTATTTTTRVRLRKSAIPSRGVVAYDHNDDDGSASKLLGVKSLSAKHTSLTSLTSAKPSNVSVDAPYKGLNATVGTLGVARRGVDARKQTSSSSSSSATPKPSLASIVEASSSSSSSSSLSSSSASSDNTSKTDVHVRKRAKKRELFQSAQKFKKVENATGEDAREYLAKYVKQVKRECSHDVYVAFAVAVKAFQKEVAQTKKFSTALPAIARELKRLFVGETQYLLYNFDACLPAPQRVKYKELLRNMPS</sequence>
<dbReference type="InterPro" id="IPR006555">
    <property type="entry name" value="ATP-dep_Helicase_C"/>
</dbReference>
<evidence type="ECO:0000256" key="16">
    <source>
        <dbReference type="ARBA" id="ARBA00073810"/>
    </source>
</evidence>
<dbReference type="Pfam" id="PF23109">
    <property type="entry name" value="ARCH_RTEL1"/>
    <property type="match status" value="1"/>
</dbReference>
<dbReference type="SMART" id="SM00491">
    <property type="entry name" value="HELICc2"/>
    <property type="match status" value="1"/>
</dbReference>
<evidence type="ECO:0000259" key="18">
    <source>
        <dbReference type="PROSITE" id="PS51193"/>
    </source>
</evidence>
<dbReference type="OrthoDB" id="19182at2759"/>
<dbReference type="GO" id="GO:0005634">
    <property type="term" value="C:nucleus"/>
    <property type="evidence" value="ECO:0007669"/>
    <property type="project" value="UniProtKB-SubCell"/>
</dbReference>
<keyword evidence="2" id="KW-0004">4Fe-4S</keyword>
<dbReference type="GO" id="GO:1904430">
    <property type="term" value="P:negative regulation of t-circle formation"/>
    <property type="evidence" value="ECO:0007669"/>
    <property type="project" value="TreeGrafter"/>
</dbReference>
<dbReference type="STRING" id="946362.F2UBD0"/>
<evidence type="ECO:0000256" key="17">
    <source>
        <dbReference type="SAM" id="MobiDB-lite"/>
    </source>
</evidence>
<dbReference type="PANTHER" id="PTHR11472">
    <property type="entry name" value="DNA REPAIR DEAD HELICASE RAD3/XP-D SUBFAMILY MEMBER"/>
    <property type="match status" value="1"/>
</dbReference>
<dbReference type="InParanoid" id="F2UBD0"/>
<dbReference type="EMBL" id="GL832967">
    <property type="protein sequence ID" value="EGD73796.1"/>
    <property type="molecule type" value="Genomic_DNA"/>
</dbReference>
<keyword evidence="10" id="KW-0411">Iron-sulfur</keyword>
<evidence type="ECO:0000256" key="5">
    <source>
        <dbReference type="ARBA" id="ARBA00022763"/>
    </source>
</evidence>
<dbReference type="InterPro" id="IPR014013">
    <property type="entry name" value="Helic_SF1/SF2_ATP-bd_DinG/Rad3"/>
</dbReference>
<keyword evidence="11" id="KW-0238">DNA-binding</keyword>
<dbReference type="GO" id="GO:0045910">
    <property type="term" value="P:negative regulation of DNA recombination"/>
    <property type="evidence" value="ECO:0007669"/>
    <property type="project" value="TreeGrafter"/>
</dbReference>
<keyword evidence="20" id="KW-1185">Reference proteome</keyword>
<accession>F2UBD0</accession>
<dbReference type="InterPro" id="IPR002464">
    <property type="entry name" value="DNA/RNA_helicase_DEAH_CS"/>
</dbReference>
<dbReference type="GO" id="GO:0010569">
    <property type="term" value="P:regulation of double-strand break repair via homologous recombination"/>
    <property type="evidence" value="ECO:0007669"/>
    <property type="project" value="TreeGrafter"/>
</dbReference>
<feature type="region of interest" description="Disordered" evidence="17">
    <location>
        <begin position="86"/>
        <end position="124"/>
    </location>
</feature>
<dbReference type="GeneID" id="16073936"/>
<dbReference type="GO" id="GO:0006281">
    <property type="term" value="P:DNA repair"/>
    <property type="evidence" value="ECO:0007669"/>
    <property type="project" value="UniProtKB-KW"/>
</dbReference>
<dbReference type="GO" id="GO:0003678">
    <property type="term" value="F:DNA helicase activity"/>
    <property type="evidence" value="ECO:0007669"/>
    <property type="project" value="InterPro"/>
</dbReference>
<comment type="catalytic activity">
    <reaction evidence="15">
        <text>ATP + H2O = ADP + phosphate + H(+)</text>
        <dbReference type="Rhea" id="RHEA:13065"/>
        <dbReference type="ChEBI" id="CHEBI:15377"/>
        <dbReference type="ChEBI" id="CHEBI:15378"/>
        <dbReference type="ChEBI" id="CHEBI:30616"/>
        <dbReference type="ChEBI" id="CHEBI:43474"/>
        <dbReference type="ChEBI" id="CHEBI:456216"/>
    </reaction>
</comment>
<dbReference type="InterPro" id="IPR027417">
    <property type="entry name" value="P-loop_NTPase"/>
</dbReference>
<evidence type="ECO:0000256" key="15">
    <source>
        <dbReference type="ARBA" id="ARBA00049360"/>
    </source>
</evidence>
<reference evidence="19" key="1">
    <citation type="submission" date="2009-08" db="EMBL/GenBank/DDBJ databases">
        <title>Annotation of Salpingoeca rosetta.</title>
        <authorList>
            <consortium name="The Broad Institute Genome Sequencing Platform"/>
            <person name="Russ C."/>
            <person name="Cuomo C."/>
            <person name="Burger G."/>
            <person name="Gray M.W."/>
            <person name="Holland P.W.H."/>
            <person name="King N."/>
            <person name="Lang F.B.F."/>
            <person name="Roger A.J."/>
            <person name="Ruiz-Trillo I."/>
            <person name="Young S.K."/>
            <person name="Zeng Q."/>
            <person name="Gargeya S."/>
            <person name="Alvarado L."/>
            <person name="Berlin A."/>
            <person name="Chapman S.B."/>
            <person name="Chen Z."/>
            <person name="Freedman E."/>
            <person name="Gellesch M."/>
            <person name="Goldberg J."/>
            <person name="Griggs A."/>
            <person name="Gujja S."/>
            <person name="Heilman E."/>
            <person name="Heiman D."/>
            <person name="Howarth C."/>
            <person name="Mehta T."/>
            <person name="Neiman D."/>
            <person name="Pearson M."/>
            <person name="Roberts A."/>
            <person name="Saif S."/>
            <person name="Shea T."/>
            <person name="Shenoy N."/>
            <person name="Sisk P."/>
            <person name="Stolte C."/>
            <person name="Sykes S."/>
            <person name="White J."/>
            <person name="Yandava C."/>
            <person name="Haas B."/>
            <person name="Nusbaum C."/>
            <person name="Birren B."/>
        </authorList>
    </citation>
    <scope>NUCLEOTIDE SEQUENCE [LARGE SCALE GENOMIC DNA]</scope>
    <source>
        <strain evidence="19">ATCC 50818</strain>
    </source>
</reference>
<evidence type="ECO:0000256" key="3">
    <source>
        <dbReference type="ARBA" id="ARBA00022723"/>
    </source>
</evidence>
<dbReference type="InterPro" id="IPR010614">
    <property type="entry name" value="RAD3-like_helicase_DEAD"/>
</dbReference>
<evidence type="ECO:0000256" key="7">
    <source>
        <dbReference type="ARBA" id="ARBA00022806"/>
    </source>
</evidence>
<keyword evidence="9" id="KW-0408">Iron</keyword>
<dbReference type="GO" id="GO:0046872">
    <property type="term" value="F:metal ion binding"/>
    <property type="evidence" value="ECO:0007669"/>
    <property type="project" value="UniProtKB-KW"/>
</dbReference>
<dbReference type="PANTHER" id="PTHR11472:SF34">
    <property type="entry name" value="REGULATOR OF TELOMERE ELONGATION HELICASE 1"/>
    <property type="match status" value="1"/>
</dbReference>
<keyword evidence="8" id="KW-0067">ATP-binding</keyword>
<keyword evidence="7" id="KW-0347">Helicase</keyword>
<organism evidence="20">
    <name type="scientific">Salpingoeca rosetta (strain ATCC 50818 / BSB-021)</name>
    <dbReference type="NCBI Taxonomy" id="946362"/>
    <lineage>
        <taxon>Eukaryota</taxon>
        <taxon>Choanoflagellata</taxon>
        <taxon>Craspedida</taxon>
        <taxon>Salpingoecidae</taxon>
        <taxon>Salpingoeca</taxon>
    </lineage>
</organism>
<keyword evidence="4" id="KW-0547">Nucleotide-binding</keyword>
<evidence type="ECO:0000256" key="9">
    <source>
        <dbReference type="ARBA" id="ARBA00023004"/>
    </source>
</evidence>
<dbReference type="Pfam" id="PF13307">
    <property type="entry name" value="Helicase_C_2"/>
    <property type="match status" value="1"/>
</dbReference>
<evidence type="ECO:0000313" key="19">
    <source>
        <dbReference type="EMBL" id="EGD73796.1"/>
    </source>
</evidence>
<evidence type="ECO:0000256" key="11">
    <source>
        <dbReference type="ARBA" id="ARBA00023125"/>
    </source>
</evidence>
<dbReference type="PROSITE" id="PS00690">
    <property type="entry name" value="DEAH_ATP_HELICASE"/>
    <property type="match status" value="1"/>
</dbReference>
<comment type="subcellular location">
    <subcellularLocation>
        <location evidence="1">Nucleus</location>
    </subcellularLocation>
</comment>
<dbReference type="Pfam" id="PF06733">
    <property type="entry name" value="DEAD_2"/>
    <property type="match status" value="1"/>
</dbReference>
<keyword evidence="14" id="KW-0539">Nucleus</keyword>
<dbReference type="Gene3D" id="3.40.50.300">
    <property type="entry name" value="P-loop containing nucleotide triphosphate hydrolases"/>
    <property type="match status" value="2"/>
</dbReference>
<dbReference type="GO" id="GO:0090657">
    <property type="term" value="P:telomeric loop disassembly"/>
    <property type="evidence" value="ECO:0007669"/>
    <property type="project" value="TreeGrafter"/>
</dbReference>
<feature type="compositionally biased region" description="Polar residues" evidence="17">
    <location>
        <begin position="101"/>
        <end position="122"/>
    </location>
</feature>
<dbReference type="eggNOG" id="KOG1132">
    <property type="taxonomic scope" value="Eukaryota"/>
</dbReference>
<dbReference type="FunFam" id="3.40.50.300:FF:000431">
    <property type="entry name" value="Regulator of telomere elongation helicase 1"/>
    <property type="match status" value="1"/>
</dbReference>
<feature type="compositionally biased region" description="Low complexity" evidence="17">
    <location>
        <begin position="872"/>
        <end position="908"/>
    </location>
</feature>
<evidence type="ECO:0000256" key="14">
    <source>
        <dbReference type="ARBA" id="ARBA00023242"/>
    </source>
</evidence>
<dbReference type="InterPro" id="IPR057498">
    <property type="entry name" value="Rtel1_ARCH"/>
</dbReference>
<dbReference type="FunCoup" id="F2UBD0">
    <property type="interactions" value="1071"/>
</dbReference>
<dbReference type="NCBIfam" id="TIGR00604">
    <property type="entry name" value="rad3"/>
    <property type="match status" value="1"/>
</dbReference>
<gene>
    <name evidence="19" type="ORF">PTSG_05489</name>
</gene>
<dbReference type="PROSITE" id="PS51193">
    <property type="entry name" value="HELICASE_ATP_BIND_2"/>
    <property type="match status" value="1"/>
</dbReference>
<dbReference type="GO" id="GO:0070182">
    <property type="term" value="F:DNA polymerase binding"/>
    <property type="evidence" value="ECO:0007669"/>
    <property type="project" value="TreeGrafter"/>
</dbReference>
<evidence type="ECO:0000256" key="10">
    <source>
        <dbReference type="ARBA" id="ARBA00023014"/>
    </source>
</evidence>
<protein>
    <recommendedName>
        <fullName evidence="16">Regulator of telomere elongation helicase 1 homolog</fullName>
    </recommendedName>
</protein>
<dbReference type="InterPro" id="IPR013020">
    <property type="entry name" value="Rad3/Chl1-like"/>
</dbReference>
<evidence type="ECO:0000256" key="6">
    <source>
        <dbReference type="ARBA" id="ARBA00022801"/>
    </source>
</evidence>
<evidence type="ECO:0000313" key="20">
    <source>
        <dbReference type="Proteomes" id="UP000007799"/>
    </source>
</evidence>
<keyword evidence="13" id="KW-0413">Isomerase</keyword>
<evidence type="ECO:0000256" key="1">
    <source>
        <dbReference type="ARBA" id="ARBA00004123"/>
    </source>
</evidence>
<dbReference type="GO" id="GO:0051539">
    <property type="term" value="F:4 iron, 4 sulfur cluster binding"/>
    <property type="evidence" value="ECO:0007669"/>
    <property type="project" value="UniProtKB-KW"/>
</dbReference>
<dbReference type="OMA" id="NCATIVA"/>